<comment type="caution">
    <text evidence="3">The sequence shown here is derived from an EMBL/GenBank/DDBJ whole genome shotgun (WGS) entry which is preliminary data.</text>
</comment>
<organism evidence="3 4">
    <name type="scientific">Cadophora malorum</name>
    <dbReference type="NCBI Taxonomy" id="108018"/>
    <lineage>
        <taxon>Eukaryota</taxon>
        <taxon>Fungi</taxon>
        <taxon>Dikarya</taxon>
        <taxon>Ascomycota</taxon>
        <taxon>Pezizomycotina</taxon>
        <taxon>Leotiomycetes</taxon>
        <taxon>Helotiales</taxon>
        <taxon>Ploettnerulaceae</taxon>
        <taxon>Cadophora</taxon>
    </lineage>
</organism>
<gene>
    <name evidence="3" type="ORF">IFR04_011252</name>
</gene>
<dbReference type="PANTHER" id="PTHR12475">
    <property type="match status" value="1"/>
</dbReference>
<dbReference type="PANTHER" id="PTHR12475:SF4">
    <property type="entry name" value="PROTEIN THEM6"/>
    <property type="match status" value="1"/>
</dbReference>
<dbReference type="EMBL" id="JAFJYH010000215">
    <property type="protein sequence ID" value="KAG4415638.1"/>
    <property type="molecule type" value="Genomic_DNA"/>
</dbReference>
<evidence type="ECO:0000313" key="4">
    <source>
        <dbReference type="Proteomes" id="UP000664132"/>
    </source>
</evidence>
<evidence type="ECO:0008006" key="5">
    <source>
        <dbReference type="Google" id="ProtNLM"/>
    </source>
</evidence>
<dbReference type="Proteomes" id="UP000664132">
    <property type="component" value="Unassembled WGS sequence"/>
</dbReference>
<protein>
    <recommendedName>
        <fullName evidence="5">Thioesterase/thiol ester dehydrase-isomerase</fullName>
    </recommendedName>
</protein>
<dbReference type="OrthoDB" id="265761at2759"/>
<feature type="region of interest" description="Disordered" evidence="2">
    <location>
        <begin position="278"/>
        <end position="311"/>
    </location>
</feature>
<dbReference type="Pfam" id="PF13279">
    <property type="entry name" value="4HBT_2"/>
    <property type="match status" value="1"/>
</dbReference>
<name>A0A8H7TB82_9HELO</name>
<dbReference type="SUPFAM" id="SSF54637">
    <property type="entry name" value="Thioesterase/thiol ester dehydrase-isomerase"/>
    <property type="match status" value="1"/>
</dbReference>
<accession>A0A8H7TB82</accession>
<reference evidence="3" key="1">
    <citation type="submission" date="2021-02" db="EMBL/GenBank/DDBJ databases">
        <title>Genome sequence Cadophora malorum strain M34.</title>
        <authorList>
            <person name="Stefanovic E."/>
            <person name="Vu D."/>
            <person name="Scully C."/>
            <person name="Dijksterhuis J."/>
            <person name="Roader J."/>
            <person name="Houbraken J."/>
        </authorList>
    </citation>
    <scope>NUCLEOTIDE SEQUENCE</scope>
    <source>
        <strain evidence="3">M34</strain>
    </source>
</reference>
<proteinExistence type="inferred from homology"/>
<comment type="similarity">
    <text evidence="1">Belongs to the lcsJ thioesterase family.</text>
</comment>
<dbReference type="InterPro" id="IPR029069">
    <property type="entry name" value="HotDog_dom_sf"/>
</dbReference>
<evidence type="ECO:0000256" key="2">
    <source>
        <dbReference type="SAM" id="MobiDB-lite"/>
    </source>
</evidence>
<sequence>MASATRLPLKSIAFTTAVVVSAGASRVSFRKLALNIFTGPGSYSRIVAALIVLANLKNVPFAWHYRVFNAILKHCLFSLPNIPPPIAPSTLFLPVITTSHSPLTECDYNFHKSNSTYFSDLDVTRSHLVCALIQPGIKALQNNKITKLVLDAQGKPVLGRWSIMLGGVMCSFKREIGMYQGFEMWSRLLCWDRKWIYVVTHFVKKGTVKPKQYILTDGSWFGGKKGYKTVEGEEEGNAFEVDEKAVFASAISKYVIKLGRLTTHPEVSLNASGLLPPRPGGWATMSGPSGESTPEPLEAEGSVTPESEGAEGVWDWKRVERENKRGLKFAEHFAALDGLNQEFTGSREAALGRYRDFLT</sequence>
<evidence type="ECO:0000256" key="1">
    <source>
        <dbReference type="ARBA" id="ARBA00038476"/>
    </source>
</evidence>
<dbReference type="InterPro" id="IPR051490">
    <property type="entry name" value="THEM6_lcsJ_thioesterase"/>
</dbReference>
<keyword evidence="4" id="KW-1185">Reference proteome</keyword>
<evidence type="ECO:0000313" key="3">
    <source>
        <dbReference type="EMBL" id="KAG4415638.1"/>
    </source>
</evidence>
<dbReference type="AlphaFoldDB" id="A0A8H7TB82"/>